<dbReference type="RefSeq" id="WP_006228993.1">
    <property type="nucleotide sequence ID" value="NZ_CH724134.1"/>
</dbReference>
<dbReference type="HOGENOM" id="CLU_030006_3_4_6"/>
<dbReference type="Proteomes" id="UP000003789">
    <property type="component" value="Unassembled WGS sequence"/>
</dbReference>
<protein>
    <submittedName>
        <fullName evidence="2">Glycerophosphoryl diester phosphodiesterase</fullName>
    </submittedName>
</protein>
<dbReference type="SUPFAM" id="SSF51695">
    <property type="entry name" value="PLC-like phosphodiesterases"/>
    <property type="match status" value="1"/>
</dbReference>
<accession>Q1ZA00</accession>
<dbReference type="Gene3D" id="3.20.20.190">
    <property type="entry name" value="Phosphatidylinositol (PI) phosphodiesterase"/>
    <property type="match status" value="1"/>
</dbReference>
<dbReference type="GO" id="GO:0008081">
    <property type="term" value="F:phosphoric diester hydrolase activity"/>
    <property type="evidence" value="ECO:0007669"/>
    <property type="project" value="InterPro"/>
</dbReference>
<evidence type="ECO:0000259" key="1">
    <source>
        <dbReference type="PROSITE" id="PS51704"/>
    </source>
</evidence>
<gene>
    <name evidence="2" type="ORF">P3TCK_04926</name>
</gene>
<evidence type="ECO:0000313" key="2">
    <source>
        <dbReference type="EMBL" id="EAS45692.1"/>
    </source>
</evidence>
<dbReference type="PANTHER" id="PTHR46211:SF1">
    <property type="entry name" value="GLYCEROPHOSPHODIESTER PHOSPHODIESTERASE, CYTOPLASMIC"/>
    <property type="match status" value="1"/>
</dbReference>
<dbReference type="InterPro" id="IPR030395">
    <property type="entry name" value="GP_PDE_dom"/>
</dbReference>
<reference evidence="2 3" key="1">
    <citation type="submission" date="2006-03" db="EMBL/GenBank/DDBJ databases">
        <authorList>
            <person name="Bartlett D.H."/>
            <person name="Valle G."/>
            <person name="Lauro F.M."/>
            <person name="Vezzi A."/>
            <person name="Simonato F."/>
            <person name="Eloe E."/>
            <person name="Vitulo N."/>
            <person name="Stratton T.K."/>
            <person name="D'angelo M."/>
            <person name="Ferriera S."/>
            <person name="Johnson J."/>
            <person name="Kravitz S."/>
            <person name="Beeson K."/>
            <person name="Sutton G."/>
            <person name="Rogers Y."/>
            <person name="Friedman R."/>
            <person name="Frazier M."/>
            <person name="Venter J.C."/>
        </authorList>
    </citation>
    <scope>NUCLEOTIDE SEQUENCE [LARGE SCALE GENOMIC DNA]</scope>
    <source>
        <strain evidence="2 3">3TCK</strain>
    </source>
</reference>
<dbReference type="AlphaFoldDB" id="Q1ZA00"/>
<dbReference type="Pfam" id="PF03009">
    <property type="entry name" value="GDPD"/>
    <property type="match status" value="1"/>
</dbReference>
<feature type="domain" description="GP-PDE" evidence="1">
    <location>
        <begin position="13"/>
        <end position="258"/>
    </location>
</feature>
<dbReference type="EMBL" id="AAPH01000001">
    <property type="protein sequence ID" value="EAS45692.1"/>
    <property type="molecule type" value="Genomic_DNA"/>
</dbReference>
<dbReference type="OrthoDB" id="9795622at2"/>
<dbReference type="InterPro" id="IPR017946">
    <property type="entry name" value="PLC-like_Pdiesterase_TIM-brl"/>
</dbReference>
<organism evidence="2 3">
    <name type="scientific">Photobacterium profundum 3TCK</name>
    <dbReference type="NCBI Taxonomy" id="314280"/>
    <lineage>
        <taxon>Bacteria</taxon>
        <taxon>Pseudomonadati</taxon>
        <taxon>Pseudomonadota</taxon>
        <taxon>Gammaproteobacteria</taxon>
        <taxon>Vibrionales</taxon>
        <taxon>Vibrionaceae</taxon>
        <taxon>Photobacterium</taxon>
    </lineage>
</organism>
<dbReference type="PANTHER" id="PTHR46211">
    <property type="entry name" value="GLYCEROPHOSPHORYL DIESTER PHOSPHODIESTERASE"/>
    <property type="match status" value="1"/>
</dbReference>
<name>Q1ZA00_9GAMM</name>
<proteinExistence type="predicted"/>
<comment type="caution">
    <text evidence="2">The sequence shown here is derived from an EMBL/GenBank/DDBJ whole genome shotgun (WGS) entry which is preliminary data.</text>
</comment>
<evidence type="ECO:0000313" key="3">
    <source>
        <dbReference type="Proteomes" id="UP000003789"/>
    </source>
</evidence>
<dbReference type="GO" id="GO:0006629">
    <property type="term" value="P:lipid metabolic process"/>
    <property type="evidence" value="ECO:0007669"/>
    <property type="project" value="InterPro"/>
</dbReference>
<sequence length="274" mass="30798">MPFDFDVASKGKVLINSHRGSCLNNPENTMPAFIAALEANTSCIEIDVAMTKDNHIVVTHDPSVARTSDGQGYVEQMTLDELLALDFGGWFAPEFAGTKVPIFIDVLNWAVENNVGLIVEAKQRLRHQEFSEQMVEILRSVPDAIEHIQLLGFDHALVNRVKDLLPEVNLQVVTLARYNDQLKAVTESRASCVCCEYPHASINDLRAYKKAGLTTRLYLPTKDQDTTQWFNEYFGYDVHSEIIGWMKEGLIDMISHDDIDMLKRLADEAGLEAI</sequence>
<dbReference type="PROSITE" id="PS51704">
    <property type="entry name" value="GP_PDE"/>
    <property type="match status" value="1"/>
</dbReference>